<proteinExistence type="predicted"/>
<organism evidence="2 3">
    <name type="scientific">Pirellula staleyi (strain ATCC 27377 / DSM 6068 / ICPB 4128)</name>
    <name type="common">Pirella staleyi</name>
    <dbReference type="NCBI Taxonomy" id="530564"/>
    <lineage>
        <taxon>Bacteria</taxon>
        <taxon>Pseudomonadati</taxon>
        <taxon>Planctomycetota</taxon>
        <taxon>Planctomycetia</taxon>
        <taxon>Pirellulales</taxon>
        <taxon>Pirellulaceae</taxon>
        <taxon>Pirellula</taxon>
    </lineage>
</organism>
<keyword evidence="1" id="KW-0175">Coiled coil</keyword>
<dbReference type="STRING" id="530564.Psta_3033"/>
<evidence type="ECO:0000313" key="3">
    <source>
        <dbReference type="Proteomes" id="UP000001887"/>
    </source>
</evidence>
<feature type="coiled-coil region" evidence="1">
    <location>
        <begin position="187"/>
        <end position="256"/>
    </location>
</feature>
<dbReference type="HOGENOM" id="CLU_478056_0_0_0"/>
<dbReference type="SUPFAM" id="SSF53300">
    <property type="entry name" value="vWA-like"/>
    <property type="match status" value="1"/>
</dbReference>
<name>D2R9E8_PIRSD</name>
<dbReference type="CDD" id="cd00198">
    <property type="entry name" value="vWFA"/>
    <property type="match status" value="1"/>
</dbReference>
<dbReference type="Gene3D" id="3.40.50.410">
    <property type="entry name" value="von Willebrand factor, type A domain"/>
    <property type="match status" value="1"/>
</dbReference>
<keyword evidence="3" id="KW-1185">Reference proteome</keyword>
<sequence>MEPSQTPQPRVGGVIHTYQQYDPLNFPSPTQPPPDLVSPAMDHLLMYGESRRLTPEELARAIRLDPSQIAGLGPSIDALLAMLRERKRKILAKFETRSVQNVAKKDFQRSAGKLDPPKELEKRFRRAVAEEQLRDLEMLWYAAGDDTSRFARGLVQLVENLGEKYQIDQLASKYEFTGQEPLTVPEALAVKDELEKIDKLIAQLEEARKNAQIAIIDLELLEQFTEPGDLEKLEELQRMTEDLVREMAERQGLEQENGTFRVTPKAMRIFQSKLLEKIFSKLDASRTGRHQGPIVGEGSVEMQATRPYEFGDSLSEMDIPQTMINALLRTGGAGPVGLKGEDIVVHRTRNAPKCATAVIMDMSGSMRNDGQYVNVKRMALALEGLIRREYPGDYLQFIEMFTFAKPVRSGEIAELMPKRVTLFDPVVRLKIDMSRSDISEYRIPPHFTNIQRSLHQARQFLSTQDTPNRQIILITDGLPTAHFQGEWLYLLYPPDPLTEAATMREGMLCAREGITINLFLLPSWSQSEEDIRFAYRLAESTKGRVFFTAGRDLDRFVVWDYVSRKREIMS</sequence>
<protein>
    <recommendedName>
        <fullName evidence="4">von Willebrand factor type A</fullName>
    </recommendedName>
</protein>
<dbReference type="EMBL" id="CP001848">
    <property type="protein sequence ID" value="ADB17698.1"/>
    <property type="molecule type" value="Genomic_DNA"/>
</dbReference>
<evidence type="ECO:0008006" key="4">
    <source>
        <dbReference type="Google" id="ProtNLM"/>
    </source>
</evidence>
<evidence type="ECO:0000256" key="1">
    <source>
        <dbReference type="SAM" id="Coils"/>
    </source>
</evidence>
<reference evidence="2 3" key="1">
    <citation type="journal article" date="2009" name="Stand. Genomic Sci.">
        <title>Complete genome sequence of Pirellula staleyi type strain (ATCC 27377).</title>
        <authorList>
            <person name="Clum A."/>
            <person name="Tindall B.J."/>
            <person name="Sikorski J."/>
            <person name="Ivanova N."/>
            <person name="Mavrommatis K."/>
            <person name="Lucas S."/>
            <person name="Glavina del Rio T."/>
            <person name="Nolan M."/>
            <person name="Chen F."/>
            <person name="Tice H."/>
            <person name="Pitluck S."/>
            <person name="Cheng J.F."/>
            <person name="Chertkov O."/>
            <person name="Brettin T."/>
            <person name="Han C."/>
            <person name="Detter J.C."/>
            <person name="Kuske C."/>
            <person name="Bruce D."/>
            <person name="Goodwin L."/>
            <person name="Ovchinikova G."/>
            <person name="Pati A."/>
            <person name="Mikhailova N."/>
            <person name="Chen A."/>
            <person name="Palaniappan K."/>
            <person name="Land M."/>
            <person name="Hauser L."/>
            <person name="Chang Y.J."/>
            <person name="Jeffries C.D."/>
            <person name="Chain P."/>
            <person name="Rohde M."/>
            <person name="Goker M."/>
            <person name="Bristow J."/>
            <person name="Eisen J.A."/>
            <person name="Markowitz V."/>
            <person name="Hugenholtz P."/>
            <person name="Kyrpides N.C."/>
            <person name="Klenk H.P."/>
            <person name="Lapidus A."/>
        </authorList>
    </citation>
    <scope>NUCLEOTIDE SEQUENCE [LARGE SCALE GENOMIC DNA]</scope>
    <source>
        <strain evidence="3">ATCC 27377 / DSM 6068 / ICPB 4128</strain>
    </source>
</reference>
<evidence type="ECO:0000313" key="2">
    <source>
        <dbReference type="EMBL" id="ADB17698.1"/>
    </source>
</evidence>
<dbReference type="KEGG" id="psl:Psta_3033"/>
<accession>D2R9E8</accession>
<dbReference type="InterPro" id="IPR036465">
    <property type="entry name" value="vWFA_dom_sf"/>
</dbReference>
<dbReference type="AlphaFoldDB" id="D2R9E8"/>
<gene>
    <name evidence="2" type="ordered locus">Psta_3033</name>
</gene>
<dbReference type="eggNOG" id="COG4867">
    <property type="taxonomic scope" value="Bacteria"/>
</dbReference>
<dbReference type="Proteomes" id="UP000001887">
    <property type="component" value="Chromosome"/>
</dbReference>
<dbReference type="OrthoDB" id="9766126at2"/>